<dbReference type="InterPro" id="IPR011990">
    <property type="entry name" value="TPR-like_helical_dom_sf"/>
</dbReference>
<dbReference type="Pfam" id="PF13374">
    <property type="entry name" value="TPR_10"/>
    <property type="match status" value="1"/>
</dbReference>
<dbReference type="PANTHER" id="PTHR45641">
    <property type="entry name" value="TETRATRICOPEPTIDE REPEAT PROTEIN (AFU_ORTHOLOGUE AFUA_6G03870)"/>
    <property type="match status" value="1"/>
</dbReference>
<keyword evidence="2 3" id="KW-0802">TPR repeat</keyword>
<dbReference type="PROSITE" id="PS50005">
    <property type="entry name" value="TPR"/>
    <property type="match status" value="1"/>
</dbReference>
<dbReference type="SUPFAM" id="SSF56399">
    <property type="entry name" value="ADP-ribosylation"/>
    <property type="match status" value="1"/>
</dbReference>
<dbReference type="SMART" id="SM00028">
    <property type="entry name" value="TPR"/>
    <property type="match status" value="5"/>
</dbReference>
<name>A0A8S2RG04_9BILA</name>
<gene>
    <name evidence="5" type="ORF">OVA965_LOCUS30759</name>
    <name evidence="6" type="ORF">TMI583_LOCUS31567</name>
</gene>
<evidence type="ECO:0000313" key="5">
    <source>
        <dbReference type="EMBL" id="CAF1350121.1"/>
    </source>
</evidence>
<evidence type="ECO:0000256" key="3">
    <source>
        <dbReference type="PROSITE-ProRule" id="PRU00339"/>
    </source>
</evidence>
<comment type="caution">
    <text evidence="6">The sequence shown here is derived from an EMBL/GenBank/DDBJ whole genome shotgun (WGS) entry which is preliminary data.</text>
</comment>
<proteinExistence type="predicted"/>
<dbReference type="Gene3D" id="1.25.40.10">
    <property type="entry name" value="Tetratricopeptide repeat domain"/>
    <property type="match status" value="2"/>
</dbReference>
<dbReference type="InterPro" id="IPR019734">
    <property type="entry name" value="TPR_rpt"/>
</dbReference>
<evidence type="ECO:0000313" key="6">
    <source>
        <dbReference type="EMBL" id="CAF4160771.1"/>
    </source>
</evidence>
<evidence type="ECO:0000313" key="7">
    <source>
        <dbReference type="Proteomes" id="UP000682733"/>
    </source>
</evidence>
<dbReference type="PROSITE" id="PS51996">
    <property type="entry name" value="TR_MART"/>
    <property type="match status" value="1"/>
</dbReference>
<organism evidence="6 7">
    <name type="scientific">Didymodactylos carnosus</name>
    <dbReference type="NCBI Taxonomy" id="1234261"/>
    <lineage>
        <taxon>Eukaryota</taxon>
        <taxon>Metazoa</taxon>
        <taxon>Spiralia</taxon>
        <taxon>Gnathifera</taxon>
        <taxon>Rotifera</taxon>
        <taxon>Eurotatoria</taxon>
        <taxon>Bdelloidea</taxon>
        <taxon>Philodinida</taxon>
        <taxon>Philodinidae</taxon>
        <taxon>Didymodactylos</taxon>
    </lineage>
</organism>
<dbReference type="Proteomes" id="UP000677228">
    <property type="component" value="Unassembled WGS sequence"/>
</dbReference>
<dbReference type="EMBL" id="CAJNOK010022571">
    <property type="protein sequence ID" value="CAF1350121.1"/>
    <property type="molecule type" value="Genomic_DNA"/>
</dbReference>
<evidence type="ECO:0000256" key="4">
    <source>
        <dbReference type="SAM" id="MobiDB-lite"/>
    </source>
</evidence>
<feature type="region of interest" description="Disordered" evidence="4">
    <location>
        <begin position="481"/>
        <end position="502"/>
    </location>
</feature>
<evidence type="ECO:0000256" key="1">
    <source>
        <dbReference type="ARBA" id="ARBA00022737"/>
    </source>
</evidence>
<feature type="repeat" description="TPR" evidence="3">
    <location>
        <begin position="420"/>
        <end position="453"/>
    </location>
</feature>
<dbReference type="EMBL" id="CAJOBA010044209">
    <property type="protein sequence ID" value="CAF4160771.1"/>
    <property type="molecule type" value="Genomic_DNA"/>
</dbReference>
<reference evidence="6" key="1">
    <citation type="submission" date="2021-02" db="EMBL/GenBank/DDBJ databases">
        <authorList>
            <person name="Nowell W R."/>
        </authorList>
    </citation>
    <scope>NUCLEOTIDE SEQUENCE</scope>
</reference>
<dbReference type="AlphaFoldDB" id="A0A8S2RG04"/>
<protein>
    <submittedName>
        <fullName evidence="6">Uncharacterized protein</fullName>
    </submittedName>
</protein>
<dbReference type="PANTHER" id="PTHR45641:SF19">
    <property type="entry name" value="NEPHROCYSTIN-3"/>
    <property type="match status" value="1"/>
</dbReference>
<keyword evidence="1" id="KW-0677">Repeat</keyword>
<evidence type="ECO:0000256" key="2">
    <source>
        <dbReference type="ARBA" id="ARBA00022803"/>
    </source>
</evidence>
<dbReference type="Proteomes" id="UP000682733">
    <property type="component" value="Unassembled WGS sequence"/>
</dbReference>
<dbReference type="SUPFAM" id="SSF48452">
    <property type="entry name" value="TPR-like"/>
    <property type="match status" value="2"/>
</dbReference>
<accession>A0A8S2RG04</accession>
<sequence>MINNILRRGSITEMYNARLFLGDIHNAIIHLHKRQSLFENLHATTKVYRGQSMSVEELQHLINCSRQGAVIAFNSFMSTSRNYEMASKFALSRSCHSSNKAILFEIEIDPLLSEKYPYACLEKHSACALEQEILFSADTVFEIGPVEALLEDVWLIRLTMSDKTDEKLRPLTTYWENEIGFDATLLTMTRSLTERGKYEEAGIYWKLLLRQPGPRHSVEVLNGAANYFRLCSNYRETCELLKQSYQIAPTDPNTLIQIAKVSSDLAEYQTSYQFYQMTLDLYKNSNNQDAAKLAELLNQMAAVLITSGENPKKVMELVQEACRVHALLPELHPLNADLAHNRGMLCGENGDKLEALAYHMKAKDIREKSLGCDHPQLIFSHVQLADIYLQMNDPHKALFHYDKALTLSRKALPALHSSTATVLEKIASVYVTQKEYQKAFDLYKQALSIQRELLPTEHPSLRATRSGIKDVIQHTPRVLHNFADEDNSNSSSGSDDESDETKAQKCDQIYRIAKALLPHEDENDLLLKTCQAHSEALRSRCIEQL</sequence>
<dbReference type="Pfam" id="PF13424">
    <property type="entry name" value="TPR_12"/>
    <property type="match status" value="1"/>
</dbReference>
<dbReference type="Gene3D" id="3.90.176.10">
    <property type="entry name" value="Toxin ADP-ribosyltransferase, Chain A, domain 1"/>
    <property type="match status" value="1"/>
</dbReference>